<dbReference type="Proteomes" id="UP000238442">
    <property type="component" value="Chromosome"/>
</dbReference>
<evidence type="ECO:0000313" key="2">
    <source>
        <dbReference type="EMBL" id="AVI51730.1"/>
    </source>
</evidence>
<evidence type="ECO:0000313" key="3">
    <source>
        <dbReference type="Proteomes" id="UP000238442"/>
    </source>
</evidence>
<sequence>MKFSSGIAGKLLFVSIGEQKLRDSGAKRRGVLEPVSKRESRFENTLEEASFLLLFLLTSLILNFLVFVNLRFGGAKKGKEQR</sequence>
<dbReference type="EMBL" id="CP027062">
    <property type="protein sequence ID" value="AVI51730.1"/>
    <property type="molecule type" value="Genomic_DNA"/>
</dbReference>
<evidence type="ECO:0000256" key="1">
    <source>
        <dbReference type="SAM" id="Phobius"/>
    </source>
</evidence>
<protein>
    <submittedName>
        <fullName evidence="2">Uncharacterized protein</fullName>
    </submittedName>
</protein>
<dbReference type="KEGG" id="aue:C5O00_11365"/>
<gene>
    <name evidence="2" type="ORF">C5O00_11365</name>
</gene>
<reference evidence="2 3" key="1">
    <citation type="submission" date="2018-02" db="EMBL/GenBank/DDBJ databases">
        <title>Genomic analysis of the strain RR4-38 isolated from a seawater recirculating aquaculture system.</title>
        <authorList>
            <person name="Kim Y.-S."/>
            <person name="Jang Y.H."/>
            <person name="Kim K.-H."/>
        </authorList>
    </citation>
    <scope>NUCLEOTIDE SEQUENCE [LARGE SCALE GENOMIC DNA]</scope>
    <source>
        <strain evidence="2 3">RR4-38</strain>
    </source>
</reference>
<keyword evidence="1" id="KW-1133">Transmembrane helix</keyword>
<proteinExistence type="predicted"/>
<feature type="transmembrane region" description="Helical" evidence="1">
    <location>
        <begin position="51"/>
        <end position="72"/>
    </location>
</feature>
<keyword evidence="1" id="KW-0812">Transmembrane</keyword>
<organism evidence="2 3">
    <name type="scientific">Pukyongia salina</name>
    <dbReference type="NCBI Taxonomy" id="2094025"/>
    <lineage>
        <taxon>Bacteria</taxon>
        <taxon>Pseudomonadati</taxon>
        <taxon>Bacteroidota</taxon>
        <taxon>Flavobacteriia</taxon>
        <taxon>Flavobacteriales</taxon>
        <taxon>Flavobacteriaceae</taxon>
        <taxon>Pukyongia</taxon>
    </lineage>
</organism>
<accession>A0A2S0HYP9</accession>
<keyword evidence="3" id="KW-1185">Reference proteome</keyword>
<dbReference type="AlphaFoldDB" id="A0A2S0HYP9"/>
<name>A0A2S0HYP9_9FLAO</name>
<keyword evidence="1" id="KW-0472">Membrane</keyword>